<reference evidence="1" key="1">
    <citation type="submission" date="2021-08" db="EMBL/GenBank/DDBJ databases">
        <title>Novel anaerobic bacterium isolated from sea squirt in East Sea, Republic of Korea.</title>
        <authorList>
            <person name="Nguyen T.H."/>
            <person name="Li Z."/>
            <person name="Lee Y.-J."/>
            <person name="Ko J."/>
            <person name="Kim S.-G."/>
        </authorList>
    </citation>
    <scope>NUCLEOTIDE SEQUENCE</scope>
    <source>
        <strain evidence="1">KCTC 25031</strain>
    </source>
</reference>
<gene>
    <name evidence="1" type="ORF">K4L44_07430</name>
</gene>
<dbReference type="Proteomes" id="UP000826212">
    <property type="component" value="Chromosome"/>
</dbReference>
<evidence type="ECO:0000313" key="2">
    <source>
        <dbReference type="Proteomes" id="UP000826212"/>
    </source>
</evidence>
<organism evidence="1 2">
    <name type="scientific">Halosquirtibacter laminarini</name>
    <dbReference type="NCBI Taxonomy" id="3374600"/>
    <lineage>
        <taxon>Bacteria</taxon>
        <taxon>Pseudomonadati</taxon>
        <taxon>Bacteroidota</taxon>
        <taxon>Bacteroidia</taxon>
        <taxon>Marinilabiliales</taxon>
        <taxon>Prolixibacteraceae</taxon>
        <taxon>Halosquirtibacter</taxon>
    </lineage>
</organism>
<dbReference type="EMBL" id="CP081303">
    <property type="protein sequence ID" value="QZE15655.1"/>
    <property type="molecule type" value="Genomic_DNA"/>
</dbReference>
<evidence type="ECO:0000313" key="1">
    <source>
        <dbReference type="EMBL" id="QZE15655.1"/>
    </source>
</evidence>
<keyword evidence="2" id="KW-1185">Reference proteome</keyword>
<proteinExistence type="predicted"/>
<protein>
    <submittedName>
        <fullName evidence="1">DUF4221 domain-containing protein</fullName>
    </submittedName>
</protein>
<sequence>MRFLLIYTILSILLFSCNDKNKKVNIINNERSDINSSFFIKQDSFRVKIPNNSYNYYHVVELYDNRYLFAVNLLAPLQLNIIDLVEKKHIDQISIDPNLFKTTEITNMHVHNIDSIYFLSSQGPMVYLINRDGAEIDKWTSPELEIPYNLDSVLHSKGYGFATSSYLEGPDVDVKNSLLFVKLSPISSMDEIGDVNIKRHGVYDLKKRKWKFIFGKYKGVLEKKKEGRYYYDMQHPYQLKNNNHVYVTYPVDHSIYSYDLETNQYLGKIENNIPISENFPSPLYGKKALDYSSLIALRKATPYYGPLYYHKESKKYSRFFNHIDKKHRSIILFDENLKFIEIKTFKVSSISKIIACDDGFFAIQNDQSKMKDADYIHFIKIKI</sequence>
<accession>A0AC61NIU5</accession>
<name>A0AC61NIU5_9BACT</name>